<protein>
    <submittedName>
        <fullName evidence="9">C-binding -like</fullName>
    </submittedName>
</protein>
<dbReference type="PANTHER" id="PTHR46160">
    <property type="entry name" value="ALPHA-TECTORIN-RELATED"/>
    <property type="match status" value="1"/>
</dbReference>
<keyword evidence="7" id="KW-0325">Glycoprotein</keyword>
<dbReference type="InterPro" id="IPR001007">
    <property type="entry name" value="VWF_dom"/>
</dbReference>
<dbReference type="InterPro" id="IPR052749">
    <property type="entry name" value="Alpha-tectorin"/>
</dbReference>
<keyword evidence="10" id="KW-1185">Reference proteome</keyword>
<dbReference type="GO" id="GO:0005886">
    <property type="term" value="C:plasma membrane"/>
    <property type="evidence" value="ECO:0007669"/>
    <property type="project" value="UniProtKB-SubCell"/>
</dbReference>
<dbReference type="Gene3D" id="2.10.25.10">
    <property type="entry name" value="Laminin"/>
    <property type="match status" value="4"/>
</dbReference>
<keyword evidence="2" id="KW-1003">Cell membrane</keyword>
<keyword evidence="6" id="KW-1015">Disulfide bond</keyword>
<evidence type="ECO:0000313" key="9">
    <source>
        <dbReference type="EMBL" id="CAH2318265.1"/>
    </source>
</evidence>
<dbReference type="Proteomes" id="UP001295444">
    <property type="component" value="Chromosome 10"/>
</dbReference>
<feature type="domain" description="VWFD" evidence="8">
    <location>
        <begin position="1321"/>
        <end position="1519"/>
    </location>
</feature>
<comment type="subcellular location">
    <subcellularLocation>
        <location evidence="1">Cell membrane</location>
    </subcellularLocation>
</comment>
<dbReference type="EMBL" id="OW240921">
    <property type="protein sequence ID" value="CAH2318265.1"/>
    <property type="molecule type" value="Genomic_DNA"/>
</dbReference>
<dbReference type="Pfam" id="PF01826">
    <property type="entry name" value="TIL"/>
    <property type="match status" value="4"/>
</dbReference>
<dbReference type="Pfam" id="PF00094">
    <property type="entry name" value="VWD"/>
    <property type="match status" value="4"/>
</dbReference>
<reference evidence="9" key="1">
    <citation type="submission" date="2022-03" db="EMBL/GenBank/DDBJ databases">
        <authorList>
            <person name="Alioto T."/>
            <person name="Alioto T."/>
            <person name="Gomez Garrido J."/>
        </authorList>
    </citation>
    <scope>NUCLEOTIDE SEQUENCE</scope>
</reference>
<dbReference type="InterPro" id="IPR002919">
    <property type="entry name" value="TIL_dom"/>
</dbReference>
<keyword evidence="4" id="KW-0677">Repeat</keyword>
<dbReference type="SMART" id="SM00832">
    <property type="entry name" value="C8"/>
    <property type="match status" value="4"/>
</dbReference>
<evidence type="ECO:0000256" key="2">
    <source>
        <dbReference type="ARBA" id="ARBA00022475"/>
    </source>
</evidence>
<keyword evidence="3" id="KW-0732">Signal</keyword>
<organism evidence="9 10">
    <name type="scientific">Pelobates cultripes</name>
    <name type="common">Western spadefoot toad</name>
    <dbReference type="NCBI Taxonomy" id="61616"/>
    <lineage>
        <taxon>Eukaryota</taxon>
        <taxon>Metazoa</taxon>
        <taxon>Chordata</taxon>
        <taxon>Craniata</taxon>
        <taxon>Vertebrata</taxon>
        <taxon>Euteleostomi</taxon>
        <taxon>Amphibia</taxon>
        <taxon>Batrachia</taxon>
        <taxon>Anura</taxon>
        <taxon>Pelobatoidea</taxon>
        <taxon>Pelobatidae</taxon>
        <taxon>Pelobates</taxon>
    </lineage>
</organism>
<evidence type="ECO:0000313" key="10">
    <source>
        <dbReference type="Proteomes" id="UP001295444"/>
    </source>
</evidence>
<name>A0AAD1T2X5_PELCU</name>
<dbReference type="InterPro" id="IPR025615">
    <property type="entry name" value="TILa_dom"/>
</dbReference>
<evidence type="ECO:0000259" key="8">
    <source>
        <dbReference type="PROSITE" id="PS51233"/>
    </source>
</evidence>
<evidence type="ECO:0000256" key="1">
    <source>
        <dbReference type="ARBA" id="ARBA00004236"/>
    </source>
</evidence>
<accession>A0AAD1T2X5</accession>
<sequence length="1956" mass="218824">MAAGIMFSDIIQYVAFPNVSDQTATYRLSLLSQRFISSGATSRQSSKNPYNMGIQKREPKRWPPRFTLATDPLRNGLATRLGRAFITAFLQNGNSSFGHAELNISVTAFSTPTSVTVQLTNPPTTWSLLLSKGETVTIQLPPSAEMIGNALFNSSVLITSDDDISVMCLNSKKSLSSSRIIAQPVHMLGKQYFIVTPNEEPYGFSNEFAVINYNYITYVQVFVRGSIIFQGRQHTFDVPLTLKLQPFQVLQLQSDNDLSGSMVSSDNPVAVLTGYSCMWKNNHCDHVYEQLYSVSNWGKQYIVQPLPFQYHRDFVFISASQVTQVNYISGPTQQNQIIQEGQVLKIPIRLSRPLAINANVSIQVMFYCTGGTAQGFLLDPFLISVPDTSRYCTEYQVQGLQGFINAVLITAKTESIQGIKFNKLNLQQINWRKIPGSIYSWTQYRYGRRFQSHSISHSGSVFSVVSVGLSSTQGSYGILGVCTKPRLYINHLFQIQAIQAINAIVGKIFPAFIYINVCSSHYRKHFIVNTYCVCTRICKSLKCRKKESCQFFQNNPVCVPDSEAYCRIWGDPHYYTFDGLSFDFQGTCTYTVAKTCIGFNGVEGDHTLPEFAVEAQNANHASQEFSYIAMVYVRFQKFNISIARSEVGYVTVNNVRWPLPLSLDSGRIQIAMTGFNVLMETDFMRVLFDWNTFLMINIPSSFSENVCGLCGNYNDKPEDDFQTPAGVLVSEVVEFGKSWKVTGLNDNTCSDDCNGPCEPTLPLNSTENPDLKSCDILSQEQGPFQYCYPVIDPKPFVKACTYDIVRNGGHKESLCQAINVYQVACQTLGIHVEEWRKTTDCAIVCPENSHYNSCGSACPATCFGRPSSCPSPCIETCECNPDSVLSQGKCVPKISCGCFLKGRHYPPKEVFWGEGHCNQKCSCNPVTRKVNCVNATCREGEQCVIARDMKYCRPMHHSTCSVYGDHHYITFDGAHYDFQGNCKYKLSGLCNKNKGLNDFQVNILKMKSLISKVSYIGSVWVNAYGVEIIFNRQNPGKAMEGWNSVILMQFGLKVTFDWQSEVTVTLPQSYSGAVCGLCGNFNGKPNDYLKMINGQIAENVQVFGQSWRTKMIVDGCGEYDSGKCAELPEMRQSQRHSYANCGILLNKSGPFRKCHSVVDPEVYFQNCISDSCFYKGRQAIFCQVITSYARACQKANGTLFQWRNETFCKTHHYELCSTGCPLTCTRMGSRPSCSKMCYEGCVCDEGYMLNGDRCTTVSGCGCNYNGNYYKVTEIFFPTNSCNKRCVCNPTGSVSCTPFACKPKEKCKIISGVRKCHPTEAAVCSATGDTHYNTFDGLNYRFEGSCCYLLAKSCAPGNPSIPDFSIGKNLNSPSHNFAFVCCYLMIQFYDIFERFDRLSTPGPDPSISQKYFSALSLLNDKVNGQYVNLPLHLWDKGVWAYQHGRRVVFRSVYGLQVSYDLAYEVLVKIYSNFYGQVCGLCGNYNGNINDEFHLPNGSLTKSAKIFGKAWRENTYGKDCSNTCVISQNKSTDCKHKRLYQGVKYCGRLLSLHGLFTSCHKQVNPQDYFNNCVVDLCHSGGNTKALCDNIQHYMTACQKAGVMHINWRNQDLCPLTCSINSHYEICSNSCMNSCAQITSPIECPNDCSEGCQCDTGYYLDVDNCVPLDSCGCVSDGRYYKIRETFLRNHCQENCTCLPNGVINCDAYSCTTGSVNGQYVNLPLHLWDKGVWAYQHGRRVVFRSVYGLQVSYDLAYEVLVKIYSNFYGQVCGLCGNNGNINDEFHLPNGSLTKSANIFGKAWLENTYGKDCSNTCVISRNKSTDCKHKRLYQGVKYCGRLLSLHGLFTTCHKQVNPQDYFNNCVVDLCHSGGNTKALCDNIQHYMTACQKAGVMHINWRNQDLCPLTCSINSHYEICSNSCMSSCAQMTSPIVCPNDCSEGCQCDTGYYLDVDNCVPLC</sequence>
<dbReference type="PANTHER" id="PTHR46160:SF9">
    <property type="entry name" value="PROTEIN PRY2-RELATED"/>
    <property type="match status" value="1"/>
</dbReference>
<dbReference type="SMART" id="SM00215">
    <property type="entry name" value="VWC_out"/>
    <property type="match status" value="2"/>
</dbReference>
<gene>
    <name evidence="9" type="ORF">PECUL_23A025573</name>
</gene>
<dbReference type="SMART" id="SM00216">
    <property type="entry name" value="VWD"/>
    <property type="match status" value="3"/>
</dbReference>
<evidence type="ECO:0000256" key="7">
    <source>
        <dbReference type="ARBA" id="ARBA00023180"/>
    </source>
</evidence>
<dbReference type="PROSITE" id="PS51233">
    <property type="entry name" value="VWFD"/>
    <property type="match status" value="4"/>
</dbReference>
<feature type="domain" description="VWFD" evidence="8">
    <location>
        <begin position="564"/>
        <end position="750"/>
    </location>
</feature>
<evidence type="ECO:0000256" key="4">
    <source>
        <dbReference type="ARBA" id="ARBA00022737"/>
    </source>
</evidence>
<feature type="domain" description="VWFD" evidence="8">
    <location>
        <begin position="1712"/>
        <end position="1809"/>
    </location>
</feature>
<dbReference type="InterPro" id="IPR014853">
    <property type="entry name" value="VWF/SSPO/ZAN-like_Cys-rich_dom"/>
</dbReference>
<dbReference type="InterPro" id="IPR035234">
    <property type="entry name" value="IgGFc-bd_N"/>
</dbReference>
<dbReference type="FunFam" id="2.10.25.10:FF:000055">
    <property type="entry name" value="alpha-tectorin isoform X1"/>
    <property type="match status" value="1"/>
</dbReference>
<dbReference type="CDD" id="cd19941">
    <property type="entry name" value="TIL"/>
    <property type="match status" value="4"/>
</dbReference>
<evidence type="ECO:0000256" key="3">
    <source>
        <dbReference type="ARBA" id="ARBA00022729"/>
    </source>
</evidence>
<dbReference type="Pfam" id="PF17517">
    <property type="entry name" value="IgGFc_binding"/>
    <property type="match status" value="1"/>
</dbReference>
<feature type="domain" description="VWFD" evidence="8">
    <location>
        <begin position="958"/>
        <end position="1117"/>
    </location>
</feature>
<dbReference type="Pfam" id="PF12714">
    <property type="entry name" value="TILa"/>
    <property type="match status" value="1"/>
</dbReference>
<evidence type="ECO:0000256" key="6">
    <source>
        <dbReference type="ARBA" id="ARBA00023157"/>
    </source>
</evidence>
<keyword evidence="5" id="KW-0472">Membrane</keyword>
<evidence type="ECO:0000256" key="5">
    <source>
        <dbReference type="ARBA" id="ARBA00023136"/>
    </source>
</evidence>
<dbReference type="SUPFAM" id="SSF57567">
    <property type="entry name" value="Serine protease inhibitors"/>
    <property type="match status" value="4"/>
</dbReference>
<dbReference type="InterPro" id="IPR036084">
    <property type="entry name" value="Ser_inhib-like_sf"/>
</dbReference>
<proteinExistence type="predicted"/>
<dbReference type="Pfam" id="PF08742">
    <property type="entry name" value="C8"/>
    <property type="match status" value="4"/>
</dbReference>
<dbReference type="InterPro" id="IPR001846">
    <property type="entry name" value="VWF_type-D"/>
</dbReference>